<dbReference type="KEGG" id="mpsy:CEK71_06775"/>
<dbReference type="AlphaFoldDB" id="A0A1Z4BX27"/>
<proteinExistence type="predicted"/>
<evidence type="ECO:0000313" key="3">
    <source>
        <dbReference type="Proteomes" id="UP000197019"/>
    </source>
</evidence>
<organism evidence="2 3">
    <name type="scientific">Methylovulum psychrotolerans</name>
    <dbReference type="NCBI Taxonomy" id="1704499"/>
    <lineage>
        <taxon>Bacteria</taxon>
        <taxon>Pseudomonadati</taxon>
        <taxon>Pseudomonadota</taxon>
        <taxon>Gammaproteobacteria</taxon>
        <taxon>Methylococcales</taxon>
        <taxon>Methylococcaceae</taxon>
        <taxon>Methylovulum</taxon>
    </lineage>
</organism>
<protein>
    <recommendedName>
        <fullName evidence="1">DUF7663 domain-containing protein</fullName>
    </recommendedName>
</protein>
<reference evidence="2 3" key="1">
    <citation type="submission" date="2017-06" db="EMBL/GenBank/DDBJ databases">
        <title>Genome Sequencing of the methanotroph Methylovulum psychrotolerants str. HV10-M2 isolated from a high-altitude environment.</title>
        <authorList>
            <person name="Mateos-Rivera A."/>
        </authorList>
    </citation>
    <scope>NUCLEOTIDE SEQUENCE [LARGE SCALE GENOMIC DNA]</scope>
    <source>
        <strain evidence="2 3">HV10_M2</strain>
    </source>
</reference>
<evidence type="ECO:0000313" key="2">
    <source>
        <dbReference type="EMBL" id="ASF45800.1"/>
    </source>
</evidence>
<dbReference type="Proteomes" id="UP000197019">
    <property type="component" value="Chromosome"/>
</dbReference>
<accession>A0A1Z4BX27</accession>
<dbReference type="InterPro" id="IPR056080">
    <property type="entry name" value="DUF7663"/>
</dbReference>
<evidence type="ECO:0000259" key="1">
    <source>
        <dbReference type="Pfam" id="PF24699"/>
    </source>
</evidence>
<dbReference type="OrthoDB" id="3078715at2"/>
<dbReference type="RefSeq" id="WP_088618675.1">
    <property type="nucleotide sequence ID" value="NZ_CP022129.1"/>
</dbReference>
<dbReference type="Pfam" id="PF24699">
    <property type="entry name" value="DUF7663"/>
    <property type="match status" value="1"/>
</dbReference>
<keyword evidence="3" id="KW-1185">Reference proteome</keyword>
<sequence>MKLKELLQGKTLQAQQALDGFFSGITEEKILWYPSAGQDYRDLMEISPDRLPLHEILEPPNIICHTDYAPWAGLKGDPLEPIWVRNDDRTTVRIMEKHRLVLVPDANIDYRIRPGYVAFPDLGIHEPTVYLLKIKISSTTLGEIEATVFYFFFENYNFLEELVLKHQLAITHFVKVRDGTGFGGGKKSISVFYSLLANVGVRYLLIDYQLKYCYATHQRLTRQFGIEHKNYQLASIGIPLKWSDLNVRAFRVEPLLGNLTNEIFNKNLALISEERGYPWEAKDFFPDDCTGL</sequence>
<feature type="domain" description="DUF7663" evidence="1">
    <location>
        <begin position="4"/>
        <end position="221"/>
    </location>
</feature>
<dbReference type="EMBL" id="CP022129">
    <property type="protein sequence ID" value="ASF45800.1"/>
    <property type="molecule type" value="Genomic_DNA"/>
</dbReference>
<gene>
    <name evidence="2" type="ORF">CEK71_06775</name>
</gene>
<name>A0A1Z4BX27_9GAMM</name>